<protein>
    <submittedName>
        <fullName evidence="1">Uncharacterized protein</fullName>
    </submittedName>
</protein>
<accession>A0A2U7NLS1</accession>
<gene>
    <name evidence="1" type="ORF">PspYZU05_36</name>
</gene>
<sequence>MYYMNVLYVAIKTTEFDGYEDKDPINSDHFMNKMHDRRYYASLTNLLEHSILTPEHRIFRLVFSKAVYAMEDFKIDNIFEYLGKLGNSPKITRVTKVTDKDLLDVLPGDWLTTMRDVAINWVLSNVALERFETRHKFNVMNQHIFYATLAEDGDTIKESSRVPDIEGNRIAIVTRNKFNERHSLYSVINSVVIKLSDLKHKIVWSSKPMKTERRIVEGQTGQALFDKQQVQQNTTERLLRDILTDKDAKIPVKYKERVMQFLSSSVNFGE</sequence>
<reference evidence="1 2" key="1">
    <citation type="submission" date="2017-04" db="EMBL/GenBank/DDBJ databases">
        <title>Isolation of lytic bacteriophages infecting Pseudomonas strains for biocontrol of fish and shrimp spoilage during chilled storage.</title>
        <authorList>
            <person name="Yang Z."/>
            <person name="Tao X."/>
            <person name="Gao L."/>
            <person name="Rao S."/>
        </authorList>
    </citation>
    <scope>NUCLEOTIDE SEQUENCE [LARGE SCALE GENOMIC DNA]</scope>
</reference>
<keyword evidence="2" id="KW-1185">Reference proteome</keyword>
<dbReference type="EMBL" id="KY971610">
    <property type="protein sequence ID" value="ASD51988.1"/>
    <property type="molecule type" value="Genomic_DNA"/>
</dbReference>
<name>A0A2U7NLS1_9CAUD</name>
<proteinExistence type="predicted"/>
<evidence type="ECO:0000313" key="1">
    <source>
        <dbReference type="EMBL" id="ASD51988.1"/>
    </source>
</evidence>
<organism evidence="1 2">
    <name type="scientific">Pseudomonas phage PspYZU05</name>
    <dbReference type="NCBI Taxonomy" id="1983556"/>
    <lineage>
        <taxon>Viruses</taxon>
        <taxon>Duplodnaviria</taxon>
        <taxon>Heunggongvirae</taxon>
        <taxon>Uroviricota</taxon>
        <taxon>Caudoviricetes</taxon>
        <taxon>Pantevenvirales</taxon>
        <taxon>Straboviridae</taxon>
        <taxon>Jiangsuvirus</taxon>
        <taxon>Jiangsuvirus pspyzu05</taxon>
    </lineage>
</organism>
<dbReference type="Proteomes" id="UP000247773">
    <property type="component" value="Genome"/>
</dbReference>
<evidence type="ECO:0000313" key="2">
    <source>
        <dbReference type="Proteomes" id="UP000247773"/>
    </source>
</evidence>